<organism evidence="2 3">
    <name type="scientific">Sphingopyxis italica</name>
    <dbReference type="NCBI Taxonomy" id="1129133"/>
    <lineage>
        <taxon>Bacteria</taxon>
        <taxon>Pseudomonadati</taxon>
        <taxon>Pseudomonadota</taxon>
        <taxon>Alphaproteobacteria</taxon>
        <taxon>Sphingomonadales</taxon>
        <taxon>Sphingomonadaceae</taxon>
        <taxon>Sphingopyxis</taxon>
    </lineage>
</organism>
<evidence type="ECO:0000313" key="3">
    <source>
        <dbReference type="Proteomes" id="UP000535078"/>
    </source>
</evidence>
<accession>A0A7X5XTU7</accession>
<feature type="chain" id="PRO_5031530889" description="PRC-barrel domain-containing protein" evidence="1">
    <location>
        <begin position="28"/>
        <end position="172"/>
    </location>
</feature>
<name>A0A7X5XTU7_9SPHN</name>
<dbReference type="InterPro" id="IPR011033">
    <property type="entry name" value="PRC_barrel-like_sf"/>
</dbReference>
<reference evidence="2 3" key="1">
    <citation type="submission" date="2020-03" db="EMBL/GenBank/DDBJ databases">
        <title>Genomic Encyclopedia of Type Strains, Phase IV (KMG-IV): sequencing the most valuable type-strain genomes for metagenomic binning, comparative biology and taxonomic classification.</title>
        <authorList>
            <person name="Goeker M."/>
        </authorList>
    </citation>
    <scope>NUCLEOTIDE SEQUENCE [LARGE SCALE GENOMIC DNA]</scope>
    <source>
        <strain evidence="2 3">DSM 25229</strain>
    </source>
</reference>
<keyword evidence="1" id="KW-0732">Signal</keyword>
<protein>
    <recommendedName>
        <fullName evidence="4">PRC-barrel domain-containing protein</fullName>
    </recommendedName>
</protein>
<evidence type="ECO:0000313" key="2">
    <source>
        <dbReference type="EMBL" id="NJB91212.1"/>
    </source>
</evidence>
<dbReference type="RefSeq" id="WP_167922540.1">
    <property type="nucleotide sequence ID" value="NZ_JAATIT010000004.1"/>
</dbReference>
<gene>
    <name evidence="2" type="ORF">GGR90_003414</name>
</gene>
<keyword evidence="3" id="KW-1185">Reference proteome</keyword>
<comment type="caution">
    <text evidence="2">The sequence shown here is derived from an EMBL/GenBank/DDBJ whole genome shotgun (WGS) entry which is preliminary data.</text>
</comment>
<sequence>MRKPPALGPLALLAAAPALLAATPALAQAISAPVSAPAPASSLGSDGVANVNLVGQVGLGGNAAVQDAPDPVGATVDQADAAVQKSVDAANLTLATREQVRAGAELYGTDGQSVGTVQSVEGDTAVVVRGGKLYNVPLAEIYHGAVGATHGLVTKLSSAEIQARTTAEVESR</sequence>
<feature type="signal peptide" evidence="1">
    <location>
        <begin position="1"/>
        <end position="27"/>
    </location>
</feature>
<evidence type="ECO:0000256" key="1">
    <source>
        <dbReference type="SAM" id="SignalP"/>
    </source>
</evidence>
<proteinExistence type="predicted"/>
<dbReference type="AlphaFoldDB" id="A0A7X5XTU7"/>
<evidence type="ECO:0008006" key="4">
    <source>
        <dbReference type="Google" id="ProtNLM"/>
    </source>
</evidence>
<dbReference type="SUPFAM" id="SSF50346">
    <property type="entry name" value="PRC-barrel domain"/>
    <property type="match status" value="1"/>
</dbReference>
<dbReference type="EMBL" id="JAATIT010000004">
    <property type="protein sequence ID" value="NJB91212.1"/>
    <property type="molecule type" value="Genomic_DNA"/>
</dbReference>
<dbReference type="Proteomes" id="UP000535078">
    <property type="component" value="Unassembled WGS sequence"/>
</dbReference>